<evidence type="ECO:0000313" key="2">
    <source>
        <dbReference type="Proteomes" id="UP000784294"/>
    </source>
</evidence>
<protein>
    <submittedName>
        <fullName evidence="1">Uncharacterized protein</fullName>
    </submittedName>
</protein>
<accession>A0A448WSA8</accession>
<proteinExistence type="predicted"/>
<reference evidence="1" key="1">
    <citation type="submission" date="2018-11" db="EMBL/GenBank/DDBJ databases">
        <authorList>
            <consortium name="Pathogen Informatics"/>
        </authorList>
    </citation>
    <scope>NUCLEOTIDE SEQUENCE</scope>
</reference>
<dbReference type="EMBL" id="CAAALY010039557">
    <property type="protein sequence ID" value="VEL18985.1"/>
    <property type="molecule type" value="Genomic_DNA"/>
</dbReference>
<sequence>MFTSSDYTTSRSSNHLPYYHSAALPRQTLEVPPQILRTSKTISNESCIPQTCGNEPTLPFLHPQPVCTSTSNDGEFLHSTLQPNSNRFDDISQRFLQDYLSNFERSPSCLNNFDDFSSRYTSSAQSDNAGRVMISQVPSIPANTLSRVWAKVQRNSKSGHDKLSGNICSRSEFQQASCSIGSHKSYGSARISSAPMATHAIPTSWTQFRHLGNQTLGMSEIELLNKEEGAAEVKELEKKVSGNNVNETVMQHIFDQVDTDKLENRISIVHFPSNSYQSW</sequence>
<organism evidence="1 2">
    <name type="scientific">Protopolystoma xenopodis</name>
    <dbReference type="NCBI Taxonomy" id="117903"/>
    <lineage>
        <taxon>Eukaryota</taxon>
        <taxon>Metazoa</taxon>
        <taxon>Spiralia</taxon>
        <taxon>Lophotrochozoa</taxon>
        <taxon>Platyhelminthes</taxon>
        <taxon>Monogenea</taxon>
        <taxon>Polyopisthocotylea</taxon>
        <taxon>Polystomatidea</taxon>
        <taxon>Polystomatidae</taxon>
        <taxon>Protopolystoma</taxon>
    </lineage>
</organism>
<name>A0A448WSA8_9PLAT</name>
<keyword evidence="2" id="KW-1185">Reference proteome</keyword>
<comment type="caution">
    <text evidence="1">The sequence shown here is derived from an EMBL/GenBank/DDBJ whole genome shotgun (WGS) entry which is preliminary data.</text>
</comment>
<dbReference type="Proteomes" id="UP000784294">
    <property type="component" value="Unassembled WGS sequence"/>
</dbReference>
<evidence type="ECO:0000313" key="1">
    <source>
        <dbReference type="EMBL" id="VEL18985.1"/>
    </source>
</evidence>
<gene>
    <name evidence="1" type="ORF">PXEA_LOCUS12425</name>
</gene>
<dbReference type="AlphaFoldDB" id="A0A448WSA8"/>